<proteinExistence type="inferred from homology"/>
<evidence type="ECO:0000256" key="3">
    <source>
        <dbReference type="ARBA" id="ARBA00022475"/>
    </source>
</evidence>
<dbReference type="PANTHER" id="PTHR30353:SF15">
    <property type="entry name" value="INNER MEMBRANE PROTEIN YABI"/>
    <property type="match status" value="1"/>
</dbReference>
<comment type="similarity">
    <text evidence="2 7">Belongs to the DedA family.</text>
</comment>
<dbReference type="InterPro" id="IPR032816">
    <property type="entry name" value="VTT_dom"/>
</dbReference>
<evidence type="ECO:0000256" key="4">
    <source>
        <dbReference type="ARBA" id="ARBA00022692"/>
    </source>
</evidence>
<accession>A0A4R7BXY3</accession>
<evidence type="ECO:0000256" key="1">
    <source>
        <dbReference type="ARBA" id="ARBA00004651"/>
    </source>
</evidence>
<feature type="domain" description="VTT" evidence="8">
    <location>
        <begin position="41"/>
        <end position="164"/>
    </location>
</feature>
<feature type="transmembrane region" description="Helical" evidence="7">
    <location>
        <begin position="48"/>
        <end position="74"/>
    </location>
</feature>
<comment type="caution">
    <text evidence="9">The sequence shown here is derived from an EMBL/GenBank/DDBJ whole genome shotgun (WGS) entry which is preliminary data.</text>
</comment>
<dbReference type="GO" id="GO:0005886">
    <property type="term" value="C:plasma membrane"/>
    <property type="evidence" value="ECO:0007669"/>
    <property type="project" value="UniProtKB-SubCell"/>
</dbReference>
<evidence type="ECO:0000256" key="5">
    <source>
        <dbReference type="ARBA" id="ARBA00022989"/>
    </source>
</evidence>
<organism evidence="9 10">
    <name type="scientific">Enterovirga rhinocerotis</name>
    <dbReference type="NCBI Taxonomy" id="1339210"/>
    <lineage>
        <taxon>Bacteria</taxon>
        <taxon>Pseudomonadati</taxon>
        <taxon>Pseudomonadota</taxon>
        <taxon>Alphaproteobacteria</taxon>
        <taxon>Hyphomicrobiales</taxon>
        <taxon>Methylobacteriaceae</taxon>
        <taxon>Enterovirga</taxon>
    </lineage>
</organism>
<dbReference type="OrthoDB" id="9801622at2"/>
<keyword evidence="10" id="KW-1185">Reference proteome</keyword>
<reference evidence="9 10" key="1">
    <citation type="submission" date="2019-03" db="EMBL/GenBank/DDBJ databases">
        <title>Genomic Encyclopedia of Type Strains, Phase IV (KMG-IV): sequencing the most valuable type-strain genomes for metagenomic binning, comparative biology and taxonomic classification.</title>
        <authorList>
            <person name="Goeker M."/>
        </authorList>
    </citation>
    <scope>NUCLEOTIDE SEQUENCE [LARGE SCALE GENOMIC DNA]</scope>
    <source>
        <strain evidence="9 10">DSM 25903</strain>
    </source>
</reference>
<dbReference type="InterPro" id="IPR032818">
    <property type="entry name" value="DedA-like"/>
</dbReference>
<dbReference type="EMBL" id="SNZR01000013">
    <property type="protein sequence ID" value="TDR89595.1"/>
    <property type="molecule type" value="Genomic_DNA"/>
</dbReference>
<dbReference type="PANTHER" id="PTHR30353">
    <property type="entry name" value="INNER MEMBRANE PROTEIN DEDA-RELATED"/>
    <property type="match status" value="1"/>
</dbReference>
<sequence length="174" mass="18761">MTLDQFAQPVLDFVRANQAWAPAIVGLLAFGESLAIVSILIPATVLMVGIGALIGGAGLEFWPILIGAVIGAFLGDWVSYEVARYFGPSIQHSWPLNKRPDLMAKTEAFMAKYGAWGVFFGRFSGPLRALVPLFAGIFEMPRGLFQFANLTSAIVWAAGLLGPGAGLFTWMKMH</sequence>
<feature type="transmembrane region" description="Helical" evidence="7">
    <location>
        <begin position="113"/>
        <end position="135"/>
    </location>
</feature>
<feature type="transmembrane region" description="Helical" evidence="7">
    <location>
        <begin position="147"/>
        <end position="171"/>
    </location>
</feature>
<dbReference type="Proteomes" id="UP000295122">
    <property type="component" value="Unassembled WGS sequence"/>
</dbReference>
<evidence type="ECO:0000313" key="10">
    <source>
        <dbReference type="Proteomes" id="UP000295122"/>
    </source>
</evidence>
<dbReference type="Pfam" id="PF09335">
    <property type="entry name" value="VTT_dom"/>
    <property type="match status" value="1"/>
</dbReference>
<gene>
    <name evidence="9" type="ORF">EV668_2427</name>
</gene>
<feature type="transmembrane region" description="Helical" evidence="7">
    <location>
        <begin position="20"/>
        <end position="41"/>
    </location>
</feature>
<evidence type="ECO:0000256" key="7">
    <source>
        <dbReference type="RuleBase" id="RU367016"/>
    </source>
</evidence>
<comment type="subcellular location">
    <subcellularLocation>
        <location evidence="1 7">Cell membrane</location>
        <topology evidence="1 7">Multi-pass membrane protein</topology>
    </subcellularLocation>
</comment>
<dbReference type="AlphaFoldDB" id="A0A4R7BXY3"/>
<keyword evidence="4 7" id="KW-0812">Transmembrane</keyword>
<evidence type="ECO:0000256" key="2">
    <source>
        <dbReference type="ARBA" id="ARBA00010792"/>
    </source>
</evidence>
<dbReference type="RefSeq" id="WP_133770327.1">
    <property type="nucleotide sequence ID" value="NZ_SNZR01000013.1"/>
</dbReference>
<evidence type="ECO:0000256" key="6">
    <source>
        <dbReference type="ARBA" id="ARBA00023136"/>
    </source>
</evidence>
<keyword evidence="6 7" id="KW-0472">Membrane</keyword>
<protein>
    <submittedName>
        <fullName evidence="9">Membrane protein DedA with SNARE-associated domain</fullName>
    </submittedName>
</protein>
<keyword evidence="5 7" id="KW-1133">Transmembrane helix</keyword>
<name>A0A4R7BXY3_9HYPH</name>
<keyword evidence="3 7" id="KW-1003">Cell membrane</keyword>
<evidence type="ECO:0000313" key="9">
    <source>
        <dbReference type="EMBL" id="TDR89595.1"/>
    </source>
</evidence>
<evidence type="ECO:0000259" key="8">
    <source>
        <dbReference type="Pfam" id="PF09335"/>
    </source>
</evidence>